<gene>
    <name evidence="2" type="ORF">SCHPADRAFT_904416</name>
</gene>
<evidence type="ECO:0000313" key="2">
    <source>
        <dbReference type="EMBL" id="KLO13237.1"/>
    </source>
</evidence>
<organism evidence="2 3">
    <name type="scientific">Schizopora paradoxa</name>
    <dbReference type="NCBI Taxonomy" id="27342"/>
    <lineage>
        <taxon>Eukaryota</taxon>
        <taxon>Fungi</taxon>
        <taxon>Dikarya</taxon>
        <taxon>Basidiomycota</taxon>
        <taxon>Agaricomycotina</taxon>
        <taxon>Agaricomycetes</taxon>
        <taxon>Hymenochaetales</taxon>
        <taxon>Schizoporaceae</taxon>
        <taxon>Schizopora</taxon>
    </lineage>
</organism>
<protein>
    <submittedName>
        <fullName evidence="2">Uncharacterized protein</fullName>
    </submittedName>
</protein>
<proteinExistence type="predicted"/>
<accession>A0A0H2RNN7</accession>
<feature type="compositionally biased region" description="Polar residues" evidence="1">
    <location>
        <begin position="16"/>
        <end position="27"/>
    </location>
</feature>
<evidence type="ECO:0000256" key="1">
    <source>
        <dbReference type="SAM" id="MobiDB-lite"/>
    </source>
</evidence>
<dbReference type="AlphaFoldDB" id="A0A0H2RNN7"/>
<feature type="compositionally biased region" description="Polar residues" evidence="1">
    <location>
        <begin position="101"/>
        <end position="116"/>
    </location>
</feature>
<evidence type="ECO:0000313" key="3">
    <source>
        <dbReference type="Proteomes" id="UP000053477"/>
    </source>
</evidence>
<keyword evidence="3" id="KW-1185">Reference proteome</keyword>
<dbReference type="OrthoDB" id="3268830at2759"/>
<feature type="region of interest" description="Disordered" evidence="1">
    <location>
        <begin position="234"/>
        <end position="287"/>
    </location>
</feature>
<dbReference type="InParanoid" id="A0A0H2RNN7"/>
<reference evidence="2 3" key="1">
    <citation type="submission" date="2015-04" db="EMBL/GenBank/DDBJ databases">
        <title>Complete genome sequence of Schizopora paradoxa KUC8140, a cosmopolitan wood degrader in East Asia.</title>
        <authorList>
            <consortium name="DOE Joint Genome Institute"/>
            <person name="Min B."/>
            <person name="Park H."/>
            <person name="Jang Y."/>
            <person name="Kim J.-J."/>
            <person name="Kim K.H."/>
            <person name="Pangilinan J."/>
            <person name="Lipzen A."/>
            <person name="Riley R."/>
            <person name="Grigoriev I.V."/>
            <person name="Spatafora J.W."/>
            <person name="Choi I.-G."/>
        </authorList>
    </citation>
    <scope>NUCLEOTIDE SEQUENCE [LARGE SCALE GENOMIC DNA]</scope>
    <source>
        <strain evidence="2 3">KUC8140</strain>
    </source>
</reference>
<sequence length="287" mass="32786">MPAASVHDAPLPPTAPTNARTTMSTQRALAREKKLREDPMAEVHGPFEVSCRRCGTHIKLSTKSTYDPFHWQRHIERCSKRPLTVLKQVREKGKYQRKSRSSMSKDMQASESLRSSRPSRGKGKGRSALDTPQLTPDNTDEMVVVKEEAEEETSWRSRSRSTSSRLDAASSSSPPPKTPPQTRRKLDSPEDVMFEEYLHRSQRRLTREFSPQAADSWRDWKWSQLKEPVWVPDSHVDYSSDERRTTRPDLPESFERGMRPGDERDGASSSSSSTCSYTRNMHIPLSP</sequence>
<feature type="region of interest" description="Disordered" evidence="1">
    <location>
        <begin position="1"/>
        <end position="41"/>
    </location>
</feature>
<dbReference type="EMBL" id="KQ085963">
    <property type="protein sequence ID" value="KLO13237.1"/>
    <property type="molecule type" value="Genomic_DNA"/>
</dbReference>
<name>A0A0H2RNN7_9AGAM</name>
<feature type="compositionally biased region" description="Basic and acidic residues" evidence="1">
    <location>
        <begin position="29"/>
        <end position="41"/>
    </location>
</feature>
<feature type="compositionally biased region" description="Basic and acidic residues" evidence="1">
    <location>
        <begin position="234"/>
        <end position="266"/>
    </location>
</feature>
<dbReference type="Proteomes" id="UP000053477">
    <property type="component" value="Unassembled WGS sequence"/>
</dbReference>
<feature type="compositionally biased region" description="Low complexity" evidence="1">
    <location>
        <begin position="160"/>
        <end position="172"/>
    </location>
</feature>
<feature type="region of interest" description="Disordered" evidence="1">
    <location>
        <begin position="89"/>
        <end position="190"/>
    </location>
</feature>